<dbReference type="InterPro" id="IPR053261">
    <property type="entry name" value="Polyketide-peptide_reg"/>
</dbReference>
<dbReference type="Proteomes" id="UP000243797">
    <property type="component" value="Unassembled WGS sequence"/>
</dbReference>
<dbReference type="PANTHER" id="PTHR41813">
    <property type="entry name" value="REGULATOR PAB1642, PUTATIVE (AFU_ORTHOLOGUE AFUA_3G11955)-RELATED"/>
    <property type="match status" value="1"/>
</dbReference>
<evidence type="ECO:0000313" key="3">
    <source>
        <dbReference type="Proteomes" id="UP000243797"/>
    </source>
</evidence>
<evidence type="ECO:0000259" key="1">
    <source>
        <dbReference type="Pfam" id="PF03070"/>
    </source>
</evidence>
<dbReference type="STRING" id="2082308.A0A2K1QI77"/>
<reference evidence="2 3" key="1">
    <citation type="submission" date="2017-06" db="EMBL/GenBank/DDBJ databases">
        <title>Draft genome sequence of a variant of Elsinoe murrayae.</title>
        <authorList>
            <person name="Cheng Q."/>
        </authorList>
    </citation>
    <scope>NUCLEOTIDE SEQUENCE [LARGE SCALE GENOMIC DNA]</scope>
    <source>
        <strain evidence="2 3">CQ-2017a</strain>
    </source>
</reference>
<dbReference type="OrthoDB" id="37730at2759"/>
<dbReference type="EMBL" id="NKHZ01000082">
    <property type="protein sequence ID" value="PNS14651.1"/>
    <property type="molecule type" value="Genomic_DNA"/>
</dbReference>
<gene>
    <name evidence="2" type="ORF">CAC42_1673</name>
</gene>
<comment type="caution">
    <text evidence="2">The sequence shown here is derived from an EMBL/GenBank/DDBJ whole genome shotgun (WGS) entry which is preliminary data.</text>
</comment>
<protein>
    <recommendedName>
        <fullName evidence="1">Thiaminase-2/PQQC domain-containing protein</fullName>
    </recommendedName>
</protein>
<dbReference type="InParanoid" id="A0A2K1QI77"/>
<proteinExistence type="predicted"/>
<dbReference type="CDD" id="cd19357">
    <property type="entry name" value="TenA_E_At3g16990-like"/>
    <property type="match status" value="1"/>
</dbReference>
<dbReference type="PANTHER" id="PTHR41813:SF2">
    <property type="entry name" value="REGULATOR PAB1642, PUTATIVE (AFU_ORTHOLOGUE AFUA_3G11955)-RELATED"/>
    <property type="match status" value="1"/>
</dbReference>
<dbReference type="InterPro" id="IPR016084">
    <property type="entry name" value="Haem_Oase-like_multi-hlx"/>
</dbReference>
<dbReference type="Pfam" id="PF03070">
    <property type="entry name" value="TENA_THI-4"/>
    <property type="match status" value="1"/>
</dbReference>
<keyword evidence="3" id="KW-1185">Reference proteome</keyword>
<sequence length="245" mass="28349">MALKLTDRLMALDRPGFKAATQHHWLRLIGQGKLPREAQLKWLHQDRMYALSYVAFIGSLVAKVKLPATVDRRNSLEWRISDMLIEALVNIRRELTMFEDILRQHYGWGRDPDEPVPEANPATTVYQSLFCSATAPNVPLVAGLAALWATERCYLESWRFAKQQNMASDGLIYSDDVVRQILIPNWTSTEFESFVNDVGQLMNELSERDGSTEADRVQCESFWRQVLWCEERFWPDIEQDGTPRE</sequence>
<name>A0A2K1QI77_9PEZI</name>
<dbReference type="GO" id="GO:0006772">
    <property type="term" value="P:thiamine metabolic process"/>
    <property type="evidence" value="ECO:0007669"/>
    <property type="project" value="UniProtKB-ARBA"/>
</dbReference>
<dbReference type="AlphaFoldDB" id="A0A2K1QI77"/>
<feature type="domain" description="Thiaminase-2/PQQC" evidence="1">
    <location>
        <begin position="19"/>
        <end position="234"/>
    </location>
</feature>
<dbReference type="Gene3D" id="1.20.910.10">
    <property type="entry name" value="Heme oxygenase-like"/>
    <property type="match status" value="1"/>
</dbReference>
<dbReference type="SUPFAM" id="SSF48613">
    <property type="entry name" value="Heme oxygenase-like"/>
    <property type="match status" value="1"/>
</dbReference>
<dbReference type="InterPro" id="IPR004305">
    <property type="entry name" value="Thiaminase-2/PQQC"/>
</dbReference>
<accession>A0A2K1QI77</accession>
<organism evidence="2 3">
    <name type="scientific">Sphaceloma murrayae</name>
    <dbReference type="NCBI Taxonomy" id="2082308"/>
    <lineage>
        <taxon>Eukaryota</taxon>
        <taxon>Fungi</taxon>
        <taxon>Dikarya</taxon>
        <taxon>Ascomycota</taxon>
        <taxon>Pezizomycotina</taxon>
        <taxon>Dothideomycetes</taxon>
        <taxon>Dothideomycetidae</taxon>
        <taxon>Myriangiales</taxon>
        <taxon>Elsinoaceae</taxon>
        <taxon>Sphaceloma</taxon>
    </lineage>
</organism>
<evidence type="ECO:0000313" key="2">
    <source>
        <dbReference type="EMBL" id="PNS14651.1"/>
    </source>
</evidence>